<organism evidence="2 3">
    <name type="scientific">Sediminicurvatus halobius</name>
    <dbReference type="NCBI Taxonomy" id="2182432"/>
    <lineage>
        <taxon>Bacteria</taxon>
        <taxon>Pseudomonadati</taxon>
        <taxon>Pseudomonadota</taxon>
        <taxon>Gammaproteobacteria</taxon>
        <taxon>Chromatiales</taxon>
        <taxon>Ectothiorhodospiraceae</taxon>
        <taxon>Sediminicurvatus</taxon>
    </lineage>
</organism>
<dbReference type="RefSeq" id="WP_109679964.1">
    <property type="nucleotide sequence ID" value="NZ_CP086615.1"/>
</dbReference>
<dbReference type="Pfam" id="PF05494">
    <property type="entry name" value="MlaC"/>
    <property type="match status" value="1"/>
</dbReference>
<dbReference type="OrthoDB" id="9787053at2"/>
<evidence type="ECO:0000313" key="3">
    <source>
        <dbReference type="Proteomes" id="UP000245474"/>
    </source>
</evidence>
<dbReference type="AlphaFoldDB" id="A0A2U2MX85"/>
<proteinExistence type="predicted"/>
<accession>A0A2U2MX85</accession>
<feature type="chain" id="PRO_5015744866" description="Toluene tolerance protein" evidence="1">
    <location>
        <begin position="21"/>
        <end position="213"/>
    </location>
</feature>
<reference evidence="2 3" key="1">
    <citation type="submission" date="2018-05" db="EMBL/GenBank/DDBJ databases">
        <title>Spiribacter halobius sp. nov., a moderately halophilic bacterium isolated from marine solar saltern.</title>
        <authorList>
            <person name="Zheng W.-S."/>
            <person name="Lu D.-C."/>
            <person name="Du Z.-J."/>
        </authorList>
    </citation>
    <scope>NUCLEOTIDE SEQUENCE [LARGE SCALE GENOMIC DNA]</scope>
    <source>
        <strain evidence="2 3">E85</strain>
    </source>
</reference>
<keyword evidence="3" id="KW-1185">Reference proteome</keyword>
<evidence type="ECO:0000256" key="1">
    <source>
        <dbReference type="SAM" id="SignalP"/>
    </source>
</evidence>
<evidence type="ECO:0000313" key="2">
    <source>
        <dbReference type="EMBL" id="PWG61406.1"/>
    </source>
</evidence>
<dbReference type="PANTHER" id="PTHR36573">
    <property type="entry name" value="INTERMEMBRANE PHOSPHOLIPID TRANSPORT SYSTEM BINDING PROTEIN MLAC"/>
    <property type="match status" value="1"/>
</dbReference>
<feature type="signal peptide" evidence="1">
    <location>
        <begin position="1"/>
        <end position="20"/>
    </location>
</feature>
<dbReference type="EMBL" id="QFFI01000036">
    <property type="protein sequence ID" value="PWG61406.1"/>
    <property type="molecule type" value="Genomic_DNA"/>
</dbReference>
<evidence type="ECO:0008006" key="4">
    <source>
        <dbReference type="Google" id="ProtNLM"/>
    </source>
</evidence>
<comment type="caution">
    <text evidence="2">The sequence shown here is derived from an EMBL/GenBank/DDBJ whole genome shotgun (WGS) entry which is preliminary data.</text>
</comment>
<dbReference type="Gene3D" id="3.10.450.710">
    <property type="entry name" value="Tgt2/MlaC"/>
    <property type="match status" value="1"/>
</dbReference>
<dbReference type="PANTHER" id="PTHR36573:SF1">
    <property type="entry name" value="INTERMEMBRANE PHOSPHOLIPID TRANSPORT SYSTEM BINDING PROTEIN MLAC"/>
    <property type="match status" value="1"/>
</dbReference>
<sequence>MRARLLLGLWLLLALSPALAEDPAPDAVVRSVVNEALARVAAEAGALGQDGELARRIVATEAMPHVDLELMSRFLLGPRARQVDAATLDRFSEALGERLTRLYAAALQRYAEEIADFASEGQIDLRTVSDDGQRATVAARLRGPQIRETTLRLQLYRRDGRWRVFDIEVAGISALLLFRDALGKRLREEGIEAVIADLADGEAGLDDAWKQDR</sequence>
<dbReference type="InterPro" id="IPR042245">
    <property type="entry name" value="Tgt2/MlaC_sf"/>
</dbReference>
<gene>
    <name evidence="2" type="ORF">DEM34_16690</name>
</gene>
<name>A0A2U2MX85_9GAMM</name>
<dbReference type="Proteomes" id="UP000245474">
    <property type="component" value="Unassembled WGS sequence"/>
</dbReference>
<dbReference type="InterPro" id="IPR008869">
    <property type="entry name" value="MlaC/ttg2D"/>
</dbReference>
<keyword evidence="1" id="KW-0732">Signal</keyword>
<protein>
    <recommendedName>
        <fullName evidence="4">Toluene tolerance protein</fullName>
    </recommendedName>
</protein>